<sequence length="1480" mass="166041">MFGETAATLQLGIENNQYFLEKGRYLIGNDRRRGRSRNYIQVTNLYVDAKHCVLEVDSNEEIFIVDLESDSGVYINNKRVDPLTKERLKPDEDFSLGEQLKATIRLIEREESHNGNHLENKSVIKDAMPRPILKDERVQQLHLENRISHDNHDSINVPAVQSHQPISTCSAARATNIDNSVNQNSPNGDQEVGNVSMPEIQEVKIEYPDSGDYNFIQSVPMILLVPIRTGGGESDSAQLISKKTEKTKNVEMLSPHVTSCSQQAERAQISHATTSFQGSIQNNKKIIKKGLENKKAIAGREKESNKSTSNDGKESSYRSESAVPKTKKKSNMSTRNIATQGMPGRRSTRCYTLVCDPRCFNKLPENNESASKRVTRSQTRKQETSNNTEHEMPSRRLTRSYTQEWERTRFIELVGNGNKTQKVNVTRSNVRKKERDTSLPLPSDVVPTQPRNVVNRPSSSNANNAGSSGNVANRPSSSNANNAGSSGNVAKRKGGAKTTVATLQLEIENHRYSLEKGRYLIGKDSRKGRSANYIQLTDRYIDAKHCLLEIDSNEDVFIVDLESDSGIYVNNKRVDPLTKERLKPDEDFSLGEQLKAKIKLVGREESHNGNRSLVSLANTSNIKTFTLRPITEENNVQRVHDVESNNLIGHNDSLPLPETQSRTSTSDVANNFTLNNISFNDDEEDFCVPETQEVKATDPDLDDGSFINKANSVADSIDVDEVTGSQFRICTQEFNDENKMEDSQIIPIIKHNIALQSESGRILTQLQSNKEETSGMSPIHLPSAERSQKVEISSGPAFRDETATPDILDFLELTEMMQEVRNEFNNDNVNNVTGDEQDLVPTQAFPTRGVFKNRPQNETLGIGKFGKSDPLLTLRDKENTYPPSEVRSKSIFTVANGTSVHDNPDDVLTEEFLKLPTSRSAAMKTCLNSSLLKDEPNSLTTLFKDAETKKTQTSNLCTFKKPLNEYASVKSNTSTPSNSSISDSDVDLLLCTPQLIKEHINISGVALPVATNNDVLDSNVESEEIDTNSVNSSQCAVRSKISHKTDRAKLLNREDSTENDSKCIGKSKKGNRNKEIIIKGEKESNNSRSSKELKKSPFSKRNAQKTVKKRGATTVMGEVPKERLTRKREFQNSTEVHKVDSESGTSVKSNPITVLPARRSARLKTLDQELRRSIELSKCAVNISSNIREKNRSSSLNSQSKDGDEIDLIPTQPFVRTMETRARSKESHSSTSCSSSNERKLKNELKRKCLDAHSSKDSSKRSKNMSAEGSHIPLTSNSFKRCLQISATMVDKDIFEELMRNSRGLWTVVEDPLDSELLIMDKGSRTYKFLLAMAKGIPIVTTEWIKKVNERRALLPFKNDFFSDPVFESKYKFSVLKSLGMARSKRLFQGYRFFTTSKIRPQPGEIRNIIECAGGYVHNEYDKVIEKKEGKIYLVSCSDDTKDWHILRRRYKNITIVPSEAIMSAIMRQDVTILDKIVLS</sequence>
<feature type="compositionally biased region" description="Basic and acidic residues" evidence="14">
    <location>
        <begin position="1128"/>
        <end position="1141"/>
    </location>
</feature>
<feature type="compositionally biased region" description="Basic and acidic residues" evidence="14">
    <location>
        <begin position="1218"/>
        <end position="1228"/>
    </location>
</feature>
<evidence type="ECO:0000256" key="7">
    <source>
        <dbReference type="ARBA" id="ARBA00022763"/>
    </source>
</evidence>
<evidence type="ECO:0000256" key="12">
    <source>
        <dbReference type="ARBA" id="ARBA00023858"/>
    </source>
</evidence>
<evidence type="ECO:0000313" key="17">
    <source>
        <dbReference type="EnsemblMetazoa" id="GMOY000675-PA"/>
    </source>
</evidence>
<keyword evidence="10" id="KW-0539">Nucleus</keyword>
<feature type="region of interest" description="Disordered" evidence="14">
    <location>
        <begin position="1022"/>
        <end position="1112"/>
    </location>
</feature>
<dbReference type="InterPro" id="IPR051579">
    <property type="entry name" value="DDR_Transcriptional_Reg"/>
</dbReference>
<feature type="region of interest" description="Disordered" evidence="14">
    <location>
        <begin position="294"/>
        <end position="346"/>
    </location>
</feature>
<evidence type="ECO:0000313" key="18">
    <source>
        <dbReference type="Proteomes" id="UP000092444"/>
    </source>
</evidence>
<evidence type="ECO:0000256" key="4">
    <source>
        <dbReference type="ARBA" id="ARBA00022454"/>
    </source>
</evidence>
<evidence type="ECO:0000259" key="15">
    <source>
        <dbReference type="PROSITE" id="PS50006"/>
    </source>
</evidence>
<dbReference type="CDD" id="cd18432">
    <property type="entry name" value="BRCT_PAXIP1_rpt6_like"/>
    <property type="match status" value="1"/>
</dbReference>
<dbReference type="PROSITE" id="PS50172">
    <property type="entry name" value="BRCT"/>
    <property type="match status" value="2"/>
</dbReference>
<feature type="region of interest" description="Disordered" evidence="14">
    <location>
        <begin position="1188"/>
        <end position="1272"/>
    </location>
</feature>
<feature type="compositionally biased region" description="Basic and acidic residues" evidence="14">
    <location>
        <begin position="294"/>
        <end position="317"/>
    </location>
</feature>
<dbReference type="Pfam" id="PF16589">
    <property type="entry name" value="BRCT_2"/>
    <property type="match status" value="1"/>
</dbReference>
<feature type="compositionally biased region" description="Polar residues" evidence="14">
    <location>
        <begin position="1027"/>
        <end position="1036"/>
    </location>
</feature>
<dbReference type="InterPro" id="IPR008984">
    <property type="entry name" value="SMAD_FHA_dom_sf"/>
</dbReference>
<feature type="domain" description="FHA" evidence="15">
    <location>
        <begin position="25"/>
        <end position="80"/>
    </location>
</feature>
<feature type="compositionally biased region" description="Basic and acidic residues" evidence="14">
    <location>
        <begin position="1237"/>
        <end position="1260"/>
    </location>
</feature>
<feature type="region of interest" description="Disordered" evidence="14">
    <location>
        <begin position="422"/>
        <end position="496"/>
    </location>
</feature>
<feature type="domain" description="FHA" evidence="15">
    <location>
        <begin position="519"/>
        <end position="574"/>
    </location>
</feature>
<dbReference type="SUPFAM" id="SSF49879">
    <property type="entry name" value="SMAD/FHA domain"/>
    <property type="match status" value="2"/>
</dbReference>
<comment type="subcellular location">
    <subcellularLocation>
        <location evidence="2">Chromosome</location>
    </subcellularLocation>
    <subcellularLocation>
        <location evidence="1">Nucleus</location>
    </subcellularLocation>
</comment>
<dbReference type="InterPro" id="IPR001357">
    <property type="entry name" value="BRCT_dom"/>
</dbReference>
<accession>A0A1B0FAX3</accession>
<feature type="region of interest" description="Disordered" evidence="14">
    <location>
        <begin position="1128"/>
        <end position="1147"/>
    </location>
</feature>
<dbReference type="EMBL" id="CCAG010011060">
    <property type="status" value="NOT_ANNOTATED_CDS"/>
    <property type="molecule type" value="Genomic_DNA"/>
</dbReference>
<evidence type="ECO:0000256" key="1">
    <source>
        <dbReference type="ARBA" id="ARBA00004123"/>
    </source>
</evidence>
<evidence type="ECO:0000259" key="16">
    <source>
        <dbReference type="PROSITE" id="PS50172"/>
    </source>
</evidence>
<keyword evidence="5" id="KW-1017">Isopeptide bond</keyword>
<dbReference type="PANTHER" id="PTHR23196:SF1">
    <property type="entry name" value="PAX-INTERACTING PROTEIN 1"/>
    <property type="match status" value="1"/>
</dbReference>
<dbReference type="GO" id="GO:0006974">
    <property type="term" value="P:DNA damage response"/>
    <property type="evidence" value="ECO:0007669"/>
    <property type="project" value="UniProtKB-KW"/>
</dbReference>
<proteinExistence type="predicted"/>
<evidence type="ECO:0000256" key="13">
    <source>
        <dbReference type="ARBA" id="ARBA00030146"/>
    </source>
</evidence>
<feature type="compositionally biased region" description="Basic and acidic residues" evidence="14">
    <location>
        <begin position="380"/>
        <end position="394"/>
    </location>
</feature>
<evidence type="ECO:0000256" key="11">
    <source>
        <dbReference type="ARBA" id="ARBA00023306"/>
    </source>
</evidence>
<feature type="compositionally biased region" description="Basic residues" evidence="14">
    <location>
        <begin position="1102"/>
        <end position="1111"/>
    </location>
</feature>
<evidence type="ECO:0000256" key="9">
    <source>
        <dbReference type="ARBA" id="ARBA00022990"/>
    </source>
</evidence>
<keyword evidence="7" id="KW-0227">DNA damage</keyword>
<evidence type="ECO:0000256" key="8">
    <source>
        <dbReference type="ARBA" id="ARBA00022843"/>
    </source>
</evidence>
<dbReference type="InterPro" id="IPR000253">
    <property type="entry name" value="FHA_dom"/>
</dbReference>
<keyword evidence="11" id="KW-0131">Cell cycle</keyword>
<dbReference type="VEuPathDB" id="VectorBase:GMOY000675"/>
<evidence type="ECO:0000256" key="6">
    <source>
        <dbReference type="ARBA" id="ARBA00022737"/>
    </source>
</evidence>
<feature type="compositionally biased region" description="Low complexity" evidence="14">
    <location>
        <begin position="450"/>
        <end position="489"/>
    </location>
</feature>
<dbReference type="Gene3D" id="3.40.50.10190">
    <property type="entry name" value="BRCT domain"/>
    <property type="match status" value="2"/>
</dbReference>
<dbReference type="EnsemblMetazoa" id="GMOY000675-RA">
    <property type="protein sequence ID" value="GMOY000675-PA"/>
    <property type="gene ID" value="GMOY000675"/>
</dbReference>
<evidence type="ECO:0000256" key="2">
    <source>
        <dbReference type="ARBA" id="ARBA00004286"/>
    </source>
</evidence>
<feature type="compositionally biased region" description="Basic and acidic residues" evidence="14">
    <location>
        <begin position="1043"/>
        <end position="1063"/>
    </location>
</feature>
<dbReference type="Gene3D" id="2.60.200.20">
    <property type="match status" value="2"/>
</dbReference>
<evidence type="ECO:0000256" key="3">
    <source>
        <dbReference type="ARBA" id="ARBA00015014"/>
    </source>
</evidence>
<dbReference type="PANTHER" id="PTHR23196">
    <property type="entry name" value="PAX TRANSCRIPTION ACTIVATION DOMAIN INTERACTING PROTEIN"/>
    <property type="match status" value="1"/>
</dbReference>
<dbReference type="PROSITE" id="PS50006">
    <property type="entry name" value="FHA_DOMAIN"/>
    <property type="match status" value="2"/>
</dbReference>
<organism evidence="17 18">
    <name type="scientific">Glossina morsitans morsitans</name>
    <name type="common">Savannah tsetse fly</name>
    <dbReference type="NCBI Taxonomy" id="37546"/>
    <lineage>
        <taxon>Eukaryota</taxon>
        <taxon>Metazoa</taxon>
        <taxon>Ecdysozoa</taxon>
        <taxon>Arthropoda</taxon>
        <taxon>Hexapoda</taxon>
        <taxon>Insecta</taxon>
        <taxon>Pterygota</taxon>
        <taxon>Neoptera</taxon>
        <taxon>Endopterygota</taxon>
        <taxon>Diptera</taxon>
        <taxon>Brachycera</taxon>
        <taxon>Muscomorpha</taxon>
        <taxon>Hippoboscoidea</taxon>
        <taxon>Glossinidae</taxon>
        <taxon>Glossina</taxon>
    </lineage>
</organism>
<dbReference type="GO" id="GO:0005634">
    <property type="term" value="C:nucleus"/>
    <property type="evidence" value="ECO:0007669"/>
    <property type="project" value="UniProtKB-SubCell"/>
</dbReference>
<dbReference type="InterPro" id="IPR036420">
    <property type="entry name" value="BRCT_dom_sf"/>
</dbReference>
<name>A0A1B0FAX3_GLOMM</name>
<dbReference type="GO" id="GO:0005694">
    <property type="term" value="C:chromosome"/>
    <property type="evidence" value="ECO:0007669"/>
    <property type="project" value="UniProtKB-SubCell"/>
</dbReference>
<keyword evidence="4" id="KW-0158">Chromosome</keyword>
<dbReference type="CDD" id="cd17744">
    <property type="entry name" value="BRCT_MDC1_rpt1"/>
    <property type="match status" value="1"/>
</dbReference>
<feature type="region of interest" description="Disordered" evidence="14">
    <location>
        <begin position="362"/>
        <end position="401"/>
    </location>
</feature>
<dbReference type="SUPFAM" id="SSF52113">
    <property type="entry name" value="BRCT domain"/>
    <property type="match status" value="2"/>
</dbReference>
<feature type="domain" description="BRCT" evidence="16">
    <location>
        <begin position="1317"/>
        <end position="1362"/>
    </location>
</feature>
<reference evidence="17" key="1">
    <citation type="submission" date="2020-05" db="UniProtKB">
        <authorList>
            <consortium name="EnsemblMetazoa"/>
        </authorList>
    </citation>
    <scope>IDENTIFICATION</scope>
    <source>
        <strain evidence="17">Yale</strain>
    </source>
</reference>
<dbReference type="STRING" id="37546.A0A1B0FAX3"/>
<dbReference type="Proteomes" id="UP000092444">
    <property type="component" value="Unassembled WGS sequence"/>
</dbReference>
<feature type="domain" description="BRCT" evidence="16">
    <location>
        <begin position="1383"/>
        <end position="1479"/>
    </location>
</feature>
<dbReference type="Pfam" id="PF00498">
    <property type="entry name" value="FHA"/>
    <property type="match status" value="2"/>
</dbReference>
<evidence type="ECO:0000256" key="5">
    <source>
        <dbReference type="ARBA" id="ARBA00022499"/>
    </source>
</evidence>
<evidence type="ECO:0000256" key="10">
    <source>
        <dbReference type="ARBA" id="ARBA00023242"/>
    </source>
</evidence>
<keyword evidence="6" id="KW-0677">Repeat</keyword>
<dbReference type="CDD" id="cd00060">
    <property type="entry name" value="FHA"/>
    <property type="match status" value="2"/>
</dbReference>
<keyword evidence="9" id="KW-0007">Acetylation</keyword>
<feature type="compositionally biased region" description="Basic and acidic residues" evidence="14">
    <location>
        <begin position="1072"/>
        <end position="1095"/>
    </location>
</feature>
<keyword evidence="18" id="KW-1185">Reference proteome</keyword>
<protein>
    <recommendedName>
        <fullName evidence="3">Mediator of DNA damage checkpoint protein 1</fullName>
    </recommendedName>
    <alternativeName>
        <fullName evidence="13">PAX transactivation activation domain-interacting protein</fullName>
    </alternativeName>
    <alternativeName>
        <fullName evidence="12">PAX-interacting protein 1</fullName>
    </alternativeName>
</protein>
<keyword evidence="8" id="KW-0832">Ubl conjugation</keyword>
<dbReference type="SMART" id="SM00240">
    <property type="entry name" value="FHA"/>
    <property type="match status" value="2"/>
</dbReference>
<evidence type="ECO:0000256" key="14">
    <source>
        <dbReference type="SAM" id="MobiDB-lite"/>
    </source>
</evidence>